<keyword evidence="9" id="KW-0472">Membrane</keyword>
<dbReference type="PANTHER" id="PTHR46206">
    <property type="entry name" value="CYTOCHROME P450"/>
    <property type="match status" value="1"/>
</dbReference>
<evidence type="ECO:0000256" key="1">
    <source>
        <dbReference type="ARBA" id="ARBA00001971"/>
    </source>
</evidence>
<proteinExistence type="inferred from homology"/>
<dbReference type="SUPFAM" id="SSF48264">
    <property type="entry name" value="Cytochrome P450"/>
    <property type="match status" value="1"/>
</dbReference>
<evidence type="ECO:0000256" key="6">
    <source>
        <dbReference type="ARBA" id="ARBA00023004"/>
    </source>
</evidence>
<evidence type="ECO:0008006" key="12">
    <source>
        <dbReference type="Google" id="ProtNLM"/>
    </source>
</evidence>
<dbReference type="Gene3D" id="1.10.630.10">
    <property type="entry name" value="Cytochrome P450"/>
    <property type="match status" value="1"/>
</dbReference>
<evidence type="ECO:0000313" key="11">
    <source>
        <dbReference type="Proteomes" id="UP001140453"/>
    </source>
</evidence>
<keyword evidence="4 8" id="KW-0479">Metal-binding</keyword>
<dbReference type="EMBL" id="JAPEVB010000001">
    <property type="protein sequence ID" value="KAJ4397859.1"/>
    <property type="molecule type" value="Genomic_DNA"/>
</dbReference>
<keyword evidence="6 8" id="KW-0408">Iron</keyword>
<evidence type="ECO:0000256" key="4">
    <source>
        <dbReference type="ARBA" id="ARBA00022723"/>
    </source>
</evidence>
<organism evidence="10 11">
    <name type="scientific">Gnomoniopsis smithogilvyi</name>
    <dbReference type="NCBI Taxonomy" id="1191159"/>
    <lineage>
        <taxon>Eukaryota</taxon>
        <taxon>Fungi</taxon>
        <taxon>Dikarya</taxon>
        <taxon>Ascomycota</taxon>
        <taxon>Pezizomycotina</taxon>
        <taxon>Sordariomycetes</taxon>
        <taxon>Sordariomycetidae</taxon>
        <taxon>Diaporthales</taxon>
        <taxon>Gnomoniaceae</taxon>
        <taxon>Gnomoniopsis</taxon>
    </lineage>
</organism>
<reference evidence="10" key="1">
    <citation type="submission" date="2022-10" db="EMBL/GenBank/DDBJ databases">
        <title>Tapping the CABI collections for fungal endophytes: first genome assemblies for Collariella, Neodidymelliopsis, Ascochyta clinopodiicola, Didymella pomorum, Didymosphaeria variabile, Neocosmospora piperis and Neocucurbitaria cava.</title>
        <authorList>
            <person name="Hill R."/>
        </authorList>
    </citation>
    <scope>NUCLEOTIDE SEQUENCE</scope>
    <source>
        <strain evidence="10">IMI 355082</strain>
    </source>
</reference>
<evidence type="ECO:0000256" key="5">
    <source>
        <dbReference type="ARBA" id="ARBA00023002"/>
    </source>
</evidence>
<comment type="caution">
    <text evidence="10">The sequence shown here is derived from an EMBL/GenBank/DDBJ whole genome shotgun (WGS) entry which is preliminary data.</text>
</comment>
<dbReference type="Proteomes" id="UP001140453">
    <property type="component" value="Unassembled WGS sequence"/>
</dbReference>
<keyword evidence="9" id="KW-1133">Transmembrane helix</keyword>
<dbReference type="InterPro" id="IPR001128">
    <property type="entry name" value="Cyt_P450"/>
</dbReference>
<dbReference type="InterPro" id="IPR036396">
    <property type="entry name" value="Cyt_P450_sf"/>
</dbReference>
<keyword evidence="11" id="KW-1185">Reference proteome</keyword>
<evidence type="ECO:0000256" key="8">
    <source>
        <dbReference type="PIRSR" id="PIRSR602403-1"/>
    </source>
</evidence>
<keyword evidence="5" id="KW-0560">Oxidoreductase</keyword>
<evidence type="ECO:0000256" key="2">
    <source>
        <dbReference type="ARBA" id="ARBA00010617"/>
    </source>
</evidence>
<dbReference type="CDD" id="cd11041">
    <property type="entry name" value="CYP503A1-like"/>
    <property type="match status" value="1"/>
</dbReference>
<dbReference type="OrthoDB" id="1844152at2759"/>
<name>A0A9W8Z6T3_9PEZI</name>
<dbReference type="PANTHER" id="PTHR46206:SF1">
    <property type="entry name" value="P450, PUTATIVE (EUROFUNG)-RELATED"/>
    <property type="match status" value="1"/>
</dbReference>
<comment type="similarity">
    <text evidence="2">Belongs to the cytochrome P450 family.</text>
</comment>
<dbReference type="GO" id="GO:0016705">
    <property type="term" value="F:oxidoreductase activity, acting on paired donors, with incorporation or reduction of molecular oxygen"/>
    <property type="evidence" value="ECO:0007669"/>
    <property type="project" value="InterPro"/>
</dbReference>
<evidence type="ECO:0000256" key="3">
    <source>
        <dbReference type="ARBA" id="ARBA00022617"/>
    </source>
</evidence>
<protein>
    <recommendedName>
        <fullName evidence="12">Cytochrome P450</fullName>
    </recommendedName>
</protein>
<keyword evidence="9" id="KW-0812">Transmembrane</keyword>
<keyword evidence="3 8" id="KW-0349">Heme</keyword>
<dbReference type="Pfam" id="PF00067">
    <property type="entry name" value="p450"/>
    <property type="match status" value="1"/>
</dbReference>
<evidence type="ECO:0000313" key="10">
    <source>
        <dbReference type="EMBL" id="KAJ4397859.1"/>
    </source>
</evidence>
<sequence>MANATTKATLVNMTSGEWLVQPEVLVPTVVLLFYVIYNYFLFPVPPSLSKLRILNSHPNEWFAYFRALYRNTVDLRKTLHLHHTYHKHETVRAPILGPGQEKLILLPYDQRKWLIDQPESILSMHQQTDQHFQFDYGTIYPTRDHQQVHIHLVTTKLTSQIGNLIPTVAEELDLALKEHWGGEGPGRGSSSQPEWKEVCVYETLRLIIGQTINRIFLGEALCRNRELLDTAVAYAQWVPVSAQLLTLLPKWVRGLVAPLITLPSRWYERRWFKITLTEVRSRLEARRLQSKGTKENTGTHSGATKDNDFLDWLITYGESSDDPYLLDAEVLAARILLLNAFALHTTVFAITHMILDLVGSGERQGSKYITELRQEISDVLDEHSDGGEWDKRVLARLERLDSTFRESQRVNTVLTVGPLRIVSHKDGVTTPSGVHVPKGYQVGIPAYSIHHAEDIWGADAGLFDPFRHSNKRRNAQATGDHVRGARQAWATTSPEYLSFGAGKNSCPGRFFAAGLLKVLMANILLKYDFEYQEKRPDNVWFGTNHLPPTEAKIRIRRRLQQD</sequence>
<dbReference type="GO" id="GO:0005506">
    <property type="term" value="F:iron ion binding"/>
    <property type="evidence" value="ECO:0007669"/>
    <property type="project" value="InterPro"/>
</dbReference>
<dbReference type="PRINTS" id="PR00465">
    <property type="entry name" value="EP450IV"/>
</dbReference>
<keyword evidence="7" id="KW-0503">Monooxygenase</keyword>
<evidence type="ECO:0000256" key="9">
    <source>
        <dbReference type="SAM" id="Phobius"/>
    </source>
</evidence>
<feature type="binding site" description="axial binding residue" evidence="8">
    <location>
        <position position="506"/>
    </location>
    <ligand>
        <name>heme</name>
        <dbReference type="ChEBI" id="CHEBI:30413"/>
    </ligand>
    <ligandPart>
        <name>Fe</name>
        <dbReference type="ChEBI" id="CHEBI:18248"/>
    </ligandPart>
</feature>
<comment type="cofactor">
    <cofactor evidence="1 8">
        <name>heme</name>
        <dbReference type="ChEBI" id="CHEBI:30413"/>
    </cofactor>
</comment>
<dbReference type="InterPro" id="IPR002403">
    <property type="entry name" value="Cyt_P450_E_grp-IV"/>
</dbReference>
<dbReference type="GO" id="GO:0020037">
    <property type="term" value="F:heme binding"/>
    <property type="evidence" value="ECO:0007669"/>
    <property type="project" value="InterPro"/>
</dbReference>
<dbReference type="AlphaFoldDB" id="A0A9W8Z6T3"/>
<feature type="transmembrane region" description="Helical" evidence="9">
    <location>
        <begin position="24"/>
        <end position="42"/>
    </location>
</feature>
<accession>A0A9W8Z6T3</accession>
<dbReference type="GO" id="GO:0004497">
    <property type="term" value="F:monooxygenase activity"/>
    <property type="evidence" value="ECO:0007669"/>
    <property type="project" value="UniProtKB-KW"/>
</dbReference>
<evidence type="ECO:0000256" key="7">
    <source>
        <dbReference type="ARBA" id="ARBA00023033"/>
    </source>
</evidence>
<gene>
    <name evidence="10" type="ORF">N0V93_002096</name>
</gene>